<evidence type="ECO:0000256" key="1">
    <source>
        <dbReference type="SAM" id="MobiDB-lite"/>
    </source>
</evidence>
<accession>U6G5Y2</accession>
<dbReference type="VEuPathDB" id="ToxoDB:EPH_0037140"/>
<reference evidence="2" key="2">
    <citation type="submission" date="2013-10" db="EMBL/GenBank/DDBJ databases">
        <authorList>
            <person name="Aslett M."/>
        </authorList>
    </citation>
    <scope>NUCLEOTIDE SEQUENCE [LARGE SCALE GENOMIC DNA]</scope>
    <source>
        <strain evidence="2">Houghton</strain>
    </source>
</reference>
<dbReference type="AlphaFoldDB" id="U6G5Y2"/>
<reference evidence="2" key="1">
    <citation type="submission" date="2013-10" db="EMBL/GenBank/DDBJ databases">
        <title>Genomic analysis of the causative agents of coccidiosis in chickens.</title>
        <authorList>
            <person name="Reid A.J."/>
            <person name="Blake D."/>
            <person name="Billington K."/>
            <person name="Browne H."/>
            <person name="Dunn M."/>
            <person name="Hung S."/>
            <person name="Kawahara F."/>
            <person name="Miranda-Saavedra D."/>
            <person name="Mourier T."/>
            <person name="Nagra H."/>
            <person name="Otto T.D."/>
            <person name="Rawlings N."/>
            <person name="Sanchez A."/>
            <person name="Sanders M."/>
            <person name="Subramaniam C."/>
            <person name="Tay Y."/>
            <person name="Dear P."/>
            <person name="Doerig C."/>
            <person name="Gruber A."/>
            <person name="Parkinson J."/>
            <person name="Shirley M."/>
            <person name="Wan K.L."/>
            <person name="Berriman M."/>
            <person name="Tomley F."/>
            <person name="Pain A."/>
        </authorList>
    </citation>
    <scope>NUCLEOTIDE SEQUENCE [LARGE SCALE GENOMIC DNA]</scope>
    <source>
        <strain evidence="2">Houghton</strain>
    </source>
</reference>
<name>U6G5Y2_9EIME</name>
<sequence length="104" mass="11160">MPAGINIESLRVPLAFIEIASGLDLSVIYDIVNGAVARDKQESGTPPEETDKQEGPPGEETPQESGPQQGGTLLKRELDLLQYDICTVKTPEAVKAPDEPETLC</sequence>
<keyword evidence="2" id="KW-0255">Endonuclease</keyword>
<keyword evidence="2" id="KW-0378">Hydrolase</keyword>
<evidence type="ECO:0000313" key="3">
    <source>
        <dbReference type="Proteomes" id="UP000018201"/>
    </source>
</evidence>
<protein>
    <submittedName>
        <fullName evidence="2">DNA/RNA non-specific endonuclease domain-containing protein, putative</fullName>
    </submittedName>
</protein>
<organism evidence="2 3">
    <name type="scientific">Eimeria praecox</name>
    <dbReference type="NCBI Taxonomy" id="51316"/>
    <lineage>
        <taxon>Eukaryota</taxon>
        <taxon>Sar</taxon>
        <taxon>Alveolata</taxon>
        <taxon>Apicomplexa</taxon>
        <taxon>Conoidasida</taxon>
        <taxon>Coccidia</taxon>
        <taxon>Eucoccidiorida</taxon>
        <taxon>Eimeriorina</taxon>
        <taxon>Eimeriidae</taxon>
        <taxon>Eimeria</taxon>
    </lineage>
</organism>
<feature type="compositionally biased region" description="Low complexity" evidence="1">
    <location>
        <begin position="55"/>
        <end position="72"/>
    </location>
</feature>
<dbReference type="GO" id="GO:0004519">
    <property type="term" value="F:endonuclease activity"/>
    <property type="evidence" value="ECO:0007669"/>
    <property type="project" value="UniProtKB-KW"/>
</dbReference>
<dbReference type="Proteomes" id="UP000018201">
    <property type="component" value="Unassembled WGS sequence"/>
</dbReference>
<evidence type="ECO:0000313" key="2">
    <source>
        <dbReference type="EMBL" id="CDI74927.1"/>
    </source>
</evidence>
<keyword evidence="2" id="KW-0540">Nuclease</keyword>
<keyword evidence="3" id="KW-1185">Reference proteome</keyword>
<gene>
    <name evidence="2" type="ORF">EPH_0037140</name>
</gene>
<dbReference type="EMBL" id="HG690606">
    <property type="protein sequence ID" value="CDI74927.1"/>
    <property type="molecule type" value="Genomic_DNA"/>
</dbReference>
<dbReference type="OrthoDB" id="10658446at2759"/>
<feature type="region of interest" description="Disordered" evidence="1">
    <location>
        <begin position="37"/>
        <end position="73"/>
    </location>
</feature>
<proteinExistence type="predicted"/>